<dbReference type="Pfam" id="PF14542">
    <property type="entry name" value="Acetyltransf_CG"/>
    <property type="match status" value="1"/>
</dbReference>
<dbReference type="PANTHER" id="PTHR31435">
    <property type="entry name" value="PROTEIN NATD1"/>
    <property type="match status" value="1"/>
</dbReference>
<dbReference type="PROSITE" id="PS51729">
    <property type="entry name" value="GNAT_YJDJ"/>
    <property type="match status" value="1"/>
</dbReference>
<dbReference type="Proteomes" id="UP000243106">
    <property type="component" value="Unassembled WGS sequence"/>
</dbReference>
<protein>
    <recommendedName>
        <fullName evidence="1">N-acetyltransferase domain-containing protein</fullName>
    </recommendedName>
</protein>
<dbReference type="EMBL" id="FOXV01000002">
    <property type="protein sequence ID" value="SFQ17026.1"/>
    <property type="molecule type" value="Genomic_DNA"/>
</dbReference>
<dbReference type="InterPro" id="IPR045057">
    <property type="entry name" value="Gcn5-rel_NAT"/>
</dbReference>
<organism evidence="2 3">
    <name type="scientific">Roseivivax halotolerans</name>
    <dbReference type="NCBI Taxonomy" id="93684"/>
    <lineage>
        <taxon>Bacteria</taxon>
        <taxon>Pseudomonadati</taxon>
        <taxon>Pseudomonadota</taxon>
        <taxon>Alphaproteobacteria</taxon>
        <taxon>Rhodobacterales</taxon>
        <taxon>Roseobacteraceae</taxon>
        <taxon>Roseivivax</taxon>
    </lineage>
</organism>
<dbReference type="SUPFAM" id="SSF55729">
    <property type="entry name" value="Acyl-CoA N-acyltransferases (Nat)"/>
    <property type="match status" value="1"/>
</dbReference>
<dbReference type="STRING" id="93684.SAMN05421853_102236"/>
<dbReference type="InterPro" id="IPR016181">
    <property type="entry name" value="Acyl_CoA_acyltransferase"/>
</dbReference>
<evidence type="ECO:0000313" key="3">
    <source>
        <dbReference type="Proteomes" id="UP000243106"/>
    </source>
</evidence>
<proteinExistence type="predicted"/>
<dbReference type="AlphaFoldDB" id="A0A1I5WCG3"/>
<feature type="domain" description="N-acetyltransferase" evidence="1">
    <location>
        <begin position="25"/>
        <end position="111"/>
    </location>
</feature>
<accession>A0A1I5WCG3</accession>
<dbReference type="PANTHER" id="PTHR31435:SF10">
    <property type="entry name" value="BSR4717 PROTEIN"/>
    <property type="match status" value="1"/>
</dbReference>
<keyword evidence="3" id="KW-1185">Reference proteome</keyword>
<dbReference type="Gene3D" id="3.40.630.30">
    <property type="match status" value="1"/>
</dbReference>
<evidence type="ECO:0000313" key="2">
    <source>
        <dbReference type="EMBL" id="SFQ17026.1"/>
    </source>
</evidence>
<reference evidence="3" key="1">
    <citation type="submission" date="2016-10" db="EMBL/GenBank/DDBJ databases">
        <authorList>
            <person name="Varghese N."/>
            <person name="Submissions S."/>
        </authorList>
    </citation>
    <scope>NUCLEOTIDE SEQUENCE [LARGE SCALE GENOMIC DNA]</scope>
    <source>
        <strain evidence="3">JCM 10271</strain>
    </source>
</reference>
<gene>
    <name evidence="2" type="ORF">SAMN05421853_102236</name>
</gene>
<dbReference type="InterPro" id="IPR031165">
    <property type="entry name" value="GNAT_YJDJ"/>
</dbReference>
<evidence type="ECO:0000259" key="1">
    <source>
        <dbReference type="PROSITE" id="PS51729"/>
    </source>
</evidence>
<name>A0A1I5WCG3_9RHOB</name>
<sequence length="112" mass="12269">MVSARTISAPRPKPPLSTEFDITREVEGSRGRYVIRRNGAEAELTYSISSPTLIIADHTGVPDAMRGTGAGQALVERLVEDARAEGVKIVPLCPFVNAQRRRHPDWADAFQV</sequence>